<comment type="caution">
    <text evidence="7">The sequence shown here is derived from an EMBL/GenBank/DDBJ whole genome shotgun (WGS) entry which is preliminary data.</text>
</comment>
<dbReference type="PANTHER" id="PTHR11481">
    <property type="entry name" value="IMMUNOGLOBULIN FC RECEPTOR"/>
    <property type="match status" value="1"/>
</dbReference>
<keyword evidence="2" id="KW-1015">Disulfide bond</keyword>
<dbReference type="GO" id="GO:0006955">
    <property type="term" value="P:immune response"/>
    <property type="evidence" value="ECO:0007669"/>
    <property type="project" value="TreeGrafter"/>
</dbReference>
<name>A0A834L093_ORYME</name>
<dbReference type="SUPFAM" id="SSF48726">
    <property type="entry name" value="Immunoglobulin"/>
    <property type="match status" value="1"/>
</dbReference>
<evidence type="ECO:0000256" key="2">
    <source>
        <dbReference type="ARBA" id="ARBA00023157"/>
    </source>
</evidence>
<evidence type="ECO:0000313" key="8">
    <source>
        <dbReference type="Proteomes" id="UP000646548"/>
    </source>
</evidence>
<organism evidence="7 8">
    <name type="scientific">Oryzias melastigma</name>
    <name type="common">Marine medaka</name>
    <dbReference type="NCBI Taxonomy" id="30732"/>
    <lineage>
        <taxon>Eukaryota</taxon>
        <taxon>Metazoa</taxon>
        <taxon>Chordata</taxon>
        <taxon>Craniata</taxon>
        <taxon>Vertebrata</taxon>
        <taxon>Euteleostomi</taxon>
        <taxon>Actinopterygii</taxon>
        <taxon>Neopterygii</taxon>
        <taxon>Teleostei</taxon>
        <taxon>Neoteleostei</taxon>
        <taxon>Acanthomorphata</taxon>
        <taxon>Ovalentaria</taxon>
        <taxon>Atherinomorphae</taxon>
        <taxon>Beloniformes</taxon>
        <taxon>Adrianichthyidae</taxon>
        <taxon>Oryziinae</taxon>
        <taxon>Oryzias</taxon>
    </lineage>
</organism>
<dbReference type="GO" id="GO:0007166">
    <property type="term" value="P:cell surface receptor signaling pathway"/>
    <property type="evidence" value="ECO:0007669"/>
    <property type="project" value="TreeGrafter"/>
</dbReference>
<dbReference type="InterPro" id="IPR003599">
    <property type="entry name" value="Ig_sub"/>
</dbReference>
<keyword evidence="4" id="KW-1133">Transmembrane helix</keyword>
<feature type="region of interest" description="Disordered" evidence="3">
    <location>
        <begin position="315"/>
        <end position="346"/>
    </location>
</feature>
<dbReference type="InterPro" id="IPR036179">
    <property type="entry name" value="Ig-like_dom_sf"/>
</dbReference>
<dbReference type="GO" id="GO:0009897">
    <property type="term" value="C:external side of plasma membrane"/>
    <property type="evidence" value="ECO:0007669"/>
    <property type="project" value="TreeGrafter"/>
</dbReference>
<sequence length="346" mass="37398">MRATALCFLSFLIWDSAQAAVLVRIEPNRLQFFKYESFSVSCEDQEESLEAAQWRVMKMTQDGELHPCSSPCSICDAFPATDSGKYWCETDVGTNSSEVNITVTAGSLILETPVHPVTKGEDATLTCRCKDLISGCSNNVDFYKDGLFISTSSQGTMNITIQNVSRSDQGLYKCSVSGVGESPGSWVTVRAPSGGLLVPRQDSDINLLSGFGLIRHLVVATPYVLSTILLGLIFKDQRKRERGRFDTDSLLWSHPLCYLRCKDRKGVGGGCYLPASDDCSFETPRTLTAVPDPDFRPTSSALTGSHTFLGAAECDGARLQTDRDGGSGSGTRAPENGSVRAAAPTK</sequence>
<dbReference type="PROSITE" id="PS50835">
    <property type="entry name" value="IG_LIKE"/>
    <property type="match status" value="1"/>
</dbReference>
<dbReference type="PANTHER" id="PTHR11481:SF64">
    <property type="entry name" value="FC RECEPTOR-LIKE PROTEIN 4"/>
    <property type="match status" value="1"/>
</dbReference>
<evidence type="ECO:0000256" key="4">
    <source>
        <dbReference type="SAM" id="Phobius"/>
    </source>
</evidence>
<dbReference type="Proteomes" id="UP000646548">
    <property type="component" value="Unassembled WGS sequence"/>
</dbReference>
<feature type="transmembrane region" description="Helical" evidence="4">
    <location>
        <begin position="213"/>
        <end position="234"/>
    </location>
</feature>
<evidence type="ECO:0000256" key="1">
    <source>
        <dbReference type="ARBA" id="ARBA00022729"/>
    </source>
</evidence>
<gene>
    <name evidence="7" type="ORF">FQA47_011341</name>
</gene>
<keyword evidence="1 5" id="KW-0732">Signal</keyword>
<keyword evidence="4" id="KW-0812">Transmembrane</keyword>
<dbReference type="SMART" id="SM00409">
    <property type="entry name" value="IG"/>
    <property type="match status" value="1"/>
</dbReference>
<dbReference type="InterPro" id="IPR007110">
    <property type="entry name" value="Ig-like_dom"/>
</dbReference>
<dbReference type="AlphaFoldDB" id="A0A834L093"/>
<protein>
    <submittedName>
        <fullName evidence="7">Fc receptor-like B</fullName>
    </submittedName>
</protein>
<dbReference type="Gene3D" id="2.60.40.10">
    <property type="entry name" value="Immunoglobulins"/>
    <property type="match status" value="2"/>
</dbReference>
<keyword evidence="4" id="KW-0472">Membrane</keyword>
<dbReference type="Pfam" id="PF13895">
    <property type="entry name" value="Ig_2"/>
    <property type="match status" value="1"/>
</dbReference>
<dbReference type="EMBL" id="WKFB01000070">
    <property type="protein sequence ID" value="KAF6737140.1"/>
    <property type="molecule type" value="Genomic_DNA"/>
</dbReference>
<dbReference type="InterPro" id="IPR013783">
    <property type="entry name" value="Ig-like_fold"/>
</dbReference>
<evidence type="ECO:0000256" key="3">
    <source>
        <dbReference type="SAM" id="MobiDB-lite"/>
    </source>
</evidence>
<reference evidence="7" key="1">
    <citation type="journal article" name="BMC Genomics">
        <title>Long-read sequencing and de novo genome assembly of marine medaka (Oryzias melastigma).</title>
        <authorList>
            <person name="Liang P."/>
            <person name="Saqib H.S.A."/>
            <person name="Ni X."/>
            <person name="Shen Y."/>
        </authorList>
    </citation>
    <scope>NUCLEOTIDE SEQUENCE</scope>
    <source>
        <strain evidence="7">Bigg-433</strain>
    </source>
</reference>
<dbReference type="GO" id="GO:0004888">
    <property type="term" value="F:transmembrane signaling receptor activity"/>
    <property type="evidence" value="ECO:0007669"/>
    <property type="project" value="TreeGrafter"/>
</dbReference>
<accession>A0A834L093</accession>
<evidence type="ECO:0000259" key="6">
    <source>
        <dbReference type="PROSITE" id="PS50835"/>
    </source>
</evidence>
<feature type="domain" description="Ig-like" evidence="6">
    <location>
        <begin position="117"/>
        <end position="190"/>
    </location>
</feature>
<proteinExistence type="predicted"/>
<evidence type="ECO:0000256" key="5">
    <source>
        <dbReference type="SAM" id="SignalP"/>
    </source>
</evidence>
<evidence type="ECO:0000313" key="7">
    <source>
        <dbReference type="EMBL" id="KAF6737140.1"/>
    </source>
</evidence>
<keyword evidence="7" id="KW-0675">Receptor</keyword>
<dbReference type="InterPro" id="IPR050488">
    <property type="entry name" value="Ig_Fc_receptor"/>
</dbReference>
<feature type="chain" id="PRO_5032421483" evidence="5">
    <location>
        <begin position="20"/>
        <end position="346"/>
    </location>
</feature>
<feature type="signal peptide" evidence="5">
    <location>
        <begin position="1"/>
        <end position="19"/>
    </location>
</feature>